<evidence type="ECO:0000313" key="1">
    <source>
        <dbReference type="EMBL" id="EEN81924.1"/>
    </source>
</evidence>
<sequence length="38" mass="4347">MKRLKLHFQEIGIGQCILYLGKILSDSISSISHLLLDY</sequence>
<proteinExistence type="predicted"/>
<evidence type="ECO:0000313" key="2">
    <source>
        <dbReference type="Proteomes" id="UP000004295"/>
    </source>
</evidence>
<dbReference type="AlphaFoldDB" id="C3JCY2"/>
<dbReference type="Proteomes" id="UP000004295">
    <property type="component" value="Unassembled WGS sequence"/>
</dbReference>
<reference evidence="1 2" key="1">
    <citation type="submission" date="2009-04" db="EMBL/GenBank/DDBJ databases">
        <authorList>
            <person name="Sebastian Y."/>
            <person name="Madupu R."/>
            <person name="Durkin A.S."/>
            <person name="Torralba M."/>
            <person name="Methe B."/>
            <person name="Sutton G.G."/>
            <person name="Strausberg R.L."/>
            <person name="Nelson K.E."/>
        </authorList>
    </citation>
    <scope>NUCLEOTIDE SEQUENCE [LARGE SCALE GENOMIC DNA]</scope>
    <source>
        <strain evidence="2">ATCC 35406 / BCRC 14492 / JCM 8526 / NCTC 13058 / HG 370</strain>
    </source>
</reference>
<dbReference type="EMBL" id="ACNN01000036">
    <property type="protein sequence ID" value="EEN81924.1"/>
    <property type="molecule type" value="Genomic_DNA"/>
</dbReference>
<accession>C3JCY2</accession>
<gene>
    <name evidence="1" type="ORF">POREN0001_0669</name>
</gene>
<organism evidence="1 2">
    <name type="scientific">Porphyromonas endodontalis (strain ATCC 35406 / DSM 24491 / JCM 8526 / CCUG 16442 / BCRC 14492 / NCTC 13058 / HG 370)</name>
    <name type="common">Bacteroides endodontalis</name>
    <dbReference type="NCBI Taxonomy" id="553175"/>
    <lineage>
        <taxon>Bacteria</taxon>
        <taxon>Pseudomonadati</taxon>
        <taxon>Bacteroidota</taxon>
        <taxon>Bacteroidia</taxon>
        <taxon>Bacteroidales</taxon>
        <taxon>Porphyromonadaceae</taxon>
        <taxon>Porphyromonas</taxon>
    </lineage>
</organism>
<name>C3JCY2_POREA</name>
<keyword evidence="2" id="KW-1185">Reference proteome</keyword>
<protein>
    <submittedName>
        <fullName evidence="1">Uncharacterized protein</fullName>
    </submittedName>
</protein>
<comment type="caution">
    <text evidence="1">The sequence shown here is derived from an EMBL/GenBank/DDBJ whole genome shotgun (WGS) entry which is preliminary data.</text>
</comment>